<dbReference type="EMBL" id="JPKZ01000490">
    <property type="protein sequence ID" value="KHN86992.1"/>
    <property type="molecule type" value="Genomic_DNA"/>
</dbReference>
<dbReference type="Proteomes" id="UP000031036">
    <property type="component" value="Unassembled WGS sequence"/>
</dbReference>
<evidence type="ECO:0000313" key="7">
    <source>
        <dbReference type="Proteomes" id="UP000031036"/>
    </source>
</evidence>
<evidence type="ECO:0000256" key="3">
    <source>
        <dbReference type="ARBA" id="ARBA00022989"/>
    </source>
</evidence>
<organism evidence="6 7">
    <name type="scientific">Toxocara canis</name>
    <name type="common">Canine roundworm</name>
    <dbReference type="NCBI Taxonomy" id="6265"/>
    <lineage>
        <taxon>Eukaryota</taxon>
        <taxon>Metazoa</taxon>
        <taxon>Ecdysozoa</taxon>
        <taxon>Nematoda</taxon>
        <taxon>Chromadorea</taxon>
        <taxon>Rhabditida</taxon>
        <taxon>Spirurina</taxon>
        <taxon>Ascaridomorpha</taxon>
        <taxon>Ascaridoidea</taxon>
        <taxon>Toxocaridae</taxon>
        <taxon>Toxocara</taxon>
    </lineage>
</organism>
<dbReference type="Pfam" id="PF10292">
    <property type="entry name" value="7TM_GPCR_Srab"/>
    <property type="match status" value="1"/>
</dbReference>
<keyword evidence="3 5" id="KW-1133">Transmembrane helix</keyword>
<proteinExistence type="predicted"/>
<feature type="transmembrane region" description="Helical" evidence="5">
    <location>
        <begin position="293"/>
        <end position="315"/>
    </location>
</feature>
<reference evidence="6 7" key="1">
    <citation type="submission" date="2014-11" db="EMBL/GenBank/DDBJ databases">
        <title>Genetic blueprint of the zoonotic pathogen Toxocara canis.</title>
        <authorList>
            <person name="Zhu X.-Q."/>
            <person name="Korhonen P.K."/>
            <person name="Cai H."/>
            <person name="Young N.D."/>
            <person name="Nejsum P."/>
            <person name="von Samson-Himmelstjerna G."/>
            <person name="Boag P.R."/>
            <person name="Tan P."/>
            <person name="Li Q."/>
            <person name="Min J."/>
            <person name="Yang Y."/>
            <person name="Wang X."/>
            <person name="Fang X."/>
            <person name="Hall R.S."/>
            <person name="Hofmann A."/>
            <person name="Sternberg P.W."/>
            <person name="Jex A.R."/>
            <person name="Gasser R.B."/>
        </authorList>
    </citation>
    <scope>NUCLEOTIDE SEQUENCE [LARGE SCALE GENOMIC DNA]</scope>
    <source>
        <strain evidence="6">PN_DK_2014</strain>
    </source>
</reference>
<evidence type="ECO:0000256" key="4">
    <source>
        <dbReference type="ARBA" id="ARBA00023136"/>
    </source>
</evidence>
<dbReference type="InterPro" id="IPR019408">
    <property type="entry name" value="7TM_GPCR_serpentine_rcpt_Srab"/>
</dbReference>
<feature type="transmembrane region" description="Helical" evidence="5">
    <location>
        <begin position="335"/>
        <end position="361"/>
    </location>
</feature>
<dbReference type="OrthoDB" id="5851392at2759"/>
<dbReference type="AlphaFoldDB" id="A0A0B2W036"/>
<name>A0A0B2W036_TOXCA</name>
<evidence type="ECO:0000256" key="2">
    <source>
        <dbReference type="ARBA" id="ARBA00022692"/>
    </source>
</evidence>
<gene>
    <name evidence="6" type="primary">srab-14</name>
    <name evidence="6" type="ORF">Tcan_14391</name>
</gene>
<protein>
    <submittedName>
        <fullName evidence="6">Serpentine receptor class alpha/beta-14</fullName>
    </submittedName>
</protein>
<sequence length="429" mass="48778">MGSCGSQSYRRARRAEVNESVRNLLCKSADHLYFESPLMKVIFVCELASSIAATAFAAIMAMAILVTRVLHFNIRLLLVCTCIAMMISNSGVFISARYHLQVIFVRPEAERCESLLFGRFECVGVFISARYHLQVIFVRPEAERCESLLFGRFECVGLKKFYNAGGMAVVMSTVVLAIERLIATCFYRTYERRGHKWIGIVLSVLLWMTFLHSCFLMPDQGTAVYHFCSTSIYDVDFAKVANIAVLAVQVFATLIFACLWHHNYKLMFTLDDQYLRVLSTRYQLNENVSTTKLMIPIVAINAVLMLSYSIAYAIFLPPLVDNGDITEEVLDSINLYAPLAEVLVLLMPVATTAFMLWMPVLSIHVRRSLFRFVGLQRCIKDSPGTKDTAEEAVTSTYFELLKKQWEGKFTQERRRSHSRSRRSAVNIDV</sequence>
<keyword evidence="6" id="KW-0675">Receptor</keyword>
<accession>A0A0B2W036</accession>
<comment type="caution">
    <text evidence="6">The sequence shown here is derived from an EMBL/GenBank/DDBJ whole genome shotgun (WGS) entry which is preliminary data.</text>
</comment>
<keyword evidence="7" id="KW-1185">Reference proteome</keyword>
<keyword evidence="4 5" id="KW-0472">Membrane</keyword>
<dbReference type="GO" id="GO:0016020">
    <property type="term" value="C:membrane"/>
    <property type="evidence" value="ECO:0007669"/>
    <property type="project" value="UniProtKB-SubCell"/>
</dbReference>
<feature type="transmembrane region" description="Helical" evidence="5">
    <location>
        <begin position="197"/>
        <end position="218"/>
    </location>
</feature>
<feature type="transmembrane region" description="Helical" evidence="5">
    <location>
        <begin position="41"/>
        <end position="64"/>
    </location>
</feature>
<keyword evidence="2 5" id="KW-0812">Transmembrane</keyword>
<feature type="transmembrane region" description="Helical" evidence="5">
    <location>
        <begin position="76"/>
        <end position="96"/>
    </location>
</feature>
<evidence type="ECO:0000256" key="5">
    <source>
        <dbReference type="SAM" id="Phobius"/>
    </source>
</evidence>
<evidence type="ECO:0000256" key="1">
    <source>
        <dbReference type="ARBA" id="ARBA00004141"/>
    </source>
</evidence>
<dbReference type="PANTHER" id="PTHR46561:SF15">
    <property type="entry name" value="G_PROTEIN_RECEP_F1_2 DOMAIN-CONTAINING PROTEIN"/>
    <property type="match status" value="1"/>
</dbReference>
<dbReference type="InterPro" id="IPR053286">
    <property type="entry name" value="Nematode_rcpt-like_srab"/>
</dbReference>
<comment type="subcellular location">
    <subcellularLocation>
        <location evidence="1">Membrane</location>
        <topology evidence="1">Multi-pass membrane protein</topology>
    </subcellularLocation>
</comment>
<feature type="transmembrane region" description="Helical" evidence="5">
    <location>
        <begin position="238"/>
        <end position="260"/>
    </location>
</feature>
<dbReference type="PANTHER" id="PTHR46561">
    <property type="entry name" value="SERPENTINE RECEPTOR, CLASS AB (CLASS A-LIKE)-RELATED"/>
    <property type="match status" value="1"/>
</dbReference>
<evidence type="ECO:0000313" key="6">
    <source>
        <dbReference type="EMBL" id="KHN86992.1"/>
    </source>
</evidence>